<protein>
    <submittedName>
        <fullName evidence="3">Frizzled domain-containing protein</fullName>
    </submittedName>
</protein>
<keyword evidence="1" id="KW-1133">Transmembrane helix</keyword>
<evidence type="ECO:0000256" key="1">
    <source>
        <dbReference type="SAM" id="Phobius"/>
    </source>
</evidence>
<sequence>MKRQKCEKALIRSADQHHSTSRLLCEKLDARTLTLHSGYRLASFVDGWQKVSTQASSRFRQKGCLHLIGPLVRWVGRFLALSSAVGPDNTTGVRMANAKLLLLLLLHTVLFTLVVRSAYISESWAMLTSDRPSAPKCVEIPRNLTLCYGIQHQHNLFESLDIGRSSLFVRNRDLSGEERAIKRAE</sequence>
<dbReference type="AlphaFoldDB" id="A0A0M3IHQ1"/>
<reference evidence="3" key="1">
    <citation type="submission" date="2017-02" db="UniProtKB">
        <authorList>
            <consortium name="WormBaseParasite"/>
        </authorList>
    </citation>
    <scope>IDENTIFICATION</scope>
</reference>
<accession>A0A0M3IHQ1</accession>
<proteinExistence type="predicted"/>
<evidence type="ECO:0000313" key="3">
    <source>
        <dbReference type="WBParaSite" id="ALUE_0001797301-mRNA-1"/>
    </source>
</evidence>
<name>A0A0M3IHQ1_ASCLU</name>
<feature type="transmembrane region" description="Helical" evidence="1">
    <location>
        <begin position="100"/>
        <end position="119"/>
    </location>
</feature>
<keyword evidence="1" id="KW-0812">Transmembrane</keyword>
<evidence type="ECO:0000313" key="2">
    <source>
        <dbReference type="Proteomes" id="UP000036681"/>
    </source>
</evidence>
<dbReference type="WBParaSite" id="ALUE_0001797301-mRNA-1">
    <property type="protein sequence ID" value="ALUE_0001797301-mRNA-1"/>
    <property type="gene ID" value="ALUE_0001797301"/>
</dbReference>
<dbReference type="Proteomes" id="UP000036681">
    <property type="component" value="Unplaced"/>
</dbReference>
<keyword evidence="1" id="KW-0472">Membrane</keyword>
<keyword evidence="2" id="KW-1185">Reference proteome</keyword>
<organism evidence="2 3">
    <name type="scientific">Ascaris lumbricoides</name>
    <name type="common">Giant roundworm</name>
    <dbReference type="NCBI Taxonomy" id="6252"/>
    <lineage>
        <taxon>Eukaryota</taxon>
        <taxon>Metazoa</taxon>
        <taxon>Ecdysozoa</taxon>
        <taxon>Nematoda</taxon>
        <taxon>Chromadorea</taxon>
        <taxon>Rhabditida</taxon>
        <taxon>Spirurina</taxon>
        <taxon>Ascaridomorpha</taxon>
        <taxon>Ascaridoidea</taxon>
        <taxon>Ascarididae</taxon>
        <taxon>Ascaris</taxon>
    </lineage>
</organism>